<protein>
    <submittedName>
        <fullName evidence="1">Uncharacterized protein</fullName>
    </submittedName>
</protein>
<comment type="caution">
    <text evidence="1">The sequence shown here is derived from an EMBL/GenBank/DDBJ whole genome shotgun (WGS) entry which is preliminary data.</text>
</comment>
<evidence type="ECO:0000313" key="1">
    <source>
        <dbReference type="EMBL" id="KKL96505.1"/>
    </source>
</evidence>
<reference evidence="1" key="1">
    <citation type="journal article" date="2015" name="Nature">
        <title>Complex archaea that bridge the gap between prokaryotes and eukaryotes.</title>
        <authorList>
            <person name="Spang A."/>
            <person name="Saw J.H."/>
            <person name="Jorgensen S.L."/>
            <person name="Zaremba-Niedzwiedzka K."/>
            <person name="Martijn J."/>
            <person name="Lind A.E."/>
            <person name="van Eijk R."/>
            <person name="Schleper C."/>
            <person name="Guy L."/>
            <person name="Ettema T.J."/>
        </authorList>
    </citation>
    <scope>NUCLEOTIDE SEQUENCE</scope>
</reference>
<gene>
    <name evidence="1" type="ORF">LCGC14_1843770</name>
</gene>
<organism evidence="1">
    <name type="scientific">marine sediment metagenome</name>
    <dbReference type="NCBI Taxonomy" id="412755"/>
    <lineage>
        <taxon>unclassified sequences</taxon>
        <taxon>metagenomes</taxon>
        <taxon>ecological metagenomes</taxon>
    </lineage>
</organism>
<dbReference type="AlphaFoldDB" id="A0A0F9IS01"/>
<sequence>MSGCPPCPTPDDCYCDQALVLAGELAFPAGWEVECSDSDCALRDGHTVPHMDDLELAWYDGAGQATQKILPL</sequence>
<accession>A0A0F9IS01</accession>
<name>A0A0F9IS01_9ZZZZ</name>
<dbReference type="EMBL" id="LAZR01018415">
    <property type="protein sequence ID" value="KKL96505.1"/>
    <property type="molecule type" value="Genomic_DNA"/>
</dbReference>
<proteinExistence type="predicted"/>